<name>A0ABN2NZA1_9ACTN</name>
<feature type="region of interest" description="Disordered" evidence="1">
    <location>
        <begin position="1"/>
        <end position="32"/>
    </location>
</feature>
<feature type="transmembrane region" description="Helical" evidence="2">
    <location>
        <begin position="37"/>
        <end position="57"/>
    </location>
</feature>
<feature type="transmembrane region" description="Helical" evidence="2">
    <location>
        <begin position="93"/>
        <end position="110"/>
    </location>
</feature>
<dbReference type="RefSeq" id="WP_344259792.1">
    <property type="nucleotide sequence ID" value="NZ_BAAAMJ010000010.1"/>
</dbReference>
<evidence type="ECO:0000256" key="2">
    <source>
        <dbReference type="SAM" id="Phobius"/>
    </source>
</evidence>
<keyword evidence="2" id="KW-1133">Transmembrane helix</keyword>
<keyword evidence="2" id="KW-0812">Transmembrane</keyword>
<comment type="caution">
    <text evidence="3">The sequence shown here is derived from an EMBL/GenBank/DDBJ whole genome shotgun (WGS) entry which is preliminary data.</text>
</comment>
<accession>A0ABN2NZA1</accession>
<feature type="compositionally biased region" description="Basic and acidic residues" evidence="1">
    <location>
        <begin position="1"/>
        <end position="14"/>
    </location>
</feature>
<dbReference type="Proteomes" id="UP001501303">
    <property type="component" value="Unassembled WGS sequence"/>
</dbReference>
<evidence type="ECO:0000313" key="4">
    <source>
        <dbReference type="Proteomes" id="UP001501303"/>
    </source>
</evidence>
<dbReference type="EMBL" id="BAAAMJ010000010">
    <property type="protein sequence ID" value="GAA1906586.1"/>
    <property type="molecule type" value="Genomic_DNA"/>
</dbReference>
<reference evidence="3 4" key="1">
    <citation type="journal article" date="2019" name="Int. J. Syst. Evol. Microbiol.">
        <title>The Global Catalogue of Microorganisms (GCM) 10K type strain sequencing project: providing services to taxonomists for standard genome sequencing and annotation.</title>
        <authorList>
            <consortium name="The Broad Institute Genomics Platform"/>
            <consortium name="The Broad Institute Genome Sequencing Center for Infectious Disease"/>
            <person name="Wu L."/>
            <person name="Ma J."/>
        </authorList>
    </citation>
    <scope>NUCLEOTIDE SEQUENCE [LARGE SCALE GENOMIC DNA]</scope>
    <source>
        <strain evidence="3 4">JCM 13581</strain>
    </source>
</reference>
<keyword evidence="2" id="KW-0472">Membrane</keyword>
<evidence type="ECO:0008006" key="5">
    <source>
        <dbReference type="Google" id="ProtNLM"/>
    </source>
</evidence>
<protein>
    <recommendedName>
        <fullName evidence="5">DUF3017 domain-containing protein</fullName>
    </recommendedName>
</protein>
<dbReference type="InterPro" id="IPR021385">
    <property type="entry name" value="DUF3017"/>
</dbReference>
<feature type="transmembrane region" description="Helical" evidence="2">
    <location>
        <begin position="63"/>
        <end position="86"/>
    </location>
</feature>
<dbReference type="Pfam" id="PF11222">
    <property type="entry name" value="DUF3017"/>
    <property type="match status" value="1"/>
</dbReference>
<keyword evidence="4" id="KW-1185">Reference proteome</keyword>
<proteinExistence type="predicted"/>
<evidence type="ECO:0000313" key="3">
    <source>
        <dbReference type="EMBL" id="GAA1906586.1"/>
    </source>
</evidence>
<evidence type="ECO:0000256" key="1">
    <source>
        <dbReference type="SAM" id="MobiDB-lite"/>
    </source>
</evidence>
<sequence length="130" mass="13844">MTEGTSRRFPEVTRDTAPPEGGRRTASGSSPAPIRQWPLLLVLGAATTGLLVTLGSFRIGLLIVGGALLAGALLRAWLPAVGMLAVRSRFTDVITYAVMGVLIVLLTLMAEPRPWLEVPFLSDMLRFSAG</sequence>
<organism evidence="3 4">
    <name type="scientific">Streptomyces sodiiphilus</name>
    <dbReference type="NCBI Taxonomy" id="226217"/>
    <lineage>
        <taxon>Bacteria</taxon>
        <taxon>Bacillati</taxon>
        <taxon>Actinomycetota</taxon>
        <taxon>Actinomycetes</taxon>
        <taxon>Kitasatosporales</taxon>
        <taxon>Streptomycetaceae</taxon>
        <taxon>Streptomyces</taxon>
    </lineage>
</organism>
<gene>
    <name evidence="3" type="ORF">GCM10009716_15690</name>
</gene>